<sequence length="199" mass="22973">MCHDDGHDDVSDVYDDDNDDDGGDGVLMKVSDWWCHRHYHQIFPHDDYDDCELVNYDDHMHQWNANVIRTHDDRDVGGGGDLRGLFLAHPDHPLDVRRNAGDVSSMMRMVIFEIADHVRDVRDDGDGAWLEFVARCYYDGVRFQEARRSSVKARCSGKQVLADEGDGAQRQRSAPAGYFWRLRNNARMQLFIVEVKNEC</sequence>
<organism evidence="1 2">
    <name type="scientific">Hermetia illucens</name>
    <name type="common">Black soldier fly</name>
    <dbReference type="NCBI Taxonomy" id="343691"/>
    <lineage>
        <taxon>Eukaryota</taxon>
        <taxon>Metazoa</taxon>
        <taxon>Ecdysozoa</taxon>
        <taxon>Arthropoda</taxon>
        <taxon>Hexapoda</taxon>
        <taxon>Insecta</taxon>
        <taxon>Pterygota</taxon>
        <taxon>Neoptera</taxon>
        <taxon>Endopterygota</taxon>
        <taxon>Diptera</taxon>
        <taxon>Brachycera</taxon>
        <taxon>Stratiomyomorpha</taxon>
        <taxon>Stratiomyidae</taxon>
        <taxon>Hermetiinae</taxon>
        <taxon>Hermetia</taxon>
    </lineage>
</organism>
<evidence type="ECO:0000313" key="2">
    <source>
        <dbReference type="Proteomes" id="UP000594454"/>
    </source>
</evidence>
<reference evidence="1 2" key="1">
    <citation type="submission" date="2020-11" db="EMBL/GenBank/DDBJ databases">
        <authorList>
            <person name="Wallbank WR R."/>
            <person name="Pardo Diaz C."/>
            <person name="Kozak K."/>
            <person name="Martin S."/>
            <person name="Jiggins C."/>
            <person name="Moest M."/>
            <person name="Warren A I."/>
            <person name="Generalovic N T."/>
            <person name="Byers J.R.P. K."/>
            <person name="Montejo-Kovacevich G."/>
            <person name="Yen C E."/>
        </authorList>
    </citation>
    <scope>NUCLEOTIDE SEQUENCE [LARGE SCALE GENOMIC DNA]</scope>
</reference>
<dbReference type="AlphaFoldDB" id="A0A7R8YQS3"/>
<proteinExistence type="predicted"/>
<protein>
    <submittedName>
        <fullName evidence="1">Uncharacterized protein</fullName>
    </submittedName>
</protein>
<name>A0A7R8YQS3_HERIL</name>
<gene>
    <name evidence="1" type="ORF">HERILL_LOCUS5217</name>
</gene>
<dbReference type="InParanoid" id="A0A7R8YQS3"/>
<accession>A0A7R8YQS3</accession>
<dbReference type="Proteomes" id="UP000594454">
    <property type="component" value="Chromosome 2"/>
</dbReference>
<keyword evidence="2" id="KW-1185">Reference proteome</keyword>
<evidence type="ECO:0000313" key="1">
    <source>
        <dbReference type="EMBL" id="CAD7082161.1"/>
    </source>
</evidence>
<dbReference type="EMBL" id="LR899010">
    <property type="protein sequence ID" value="CAD7082161.1"/>
    <property type="molecule type" value="Genomic_DNA"/>
</dbReference>